<reference evidence="3 4" key="1">
    <citation type="submission" date="2024-06" db="EMBL/GenBank/DDBJ databases">
        <title>The Natural Products Discovery Center: Release of the First 8490 Sequenced Strains for Exploring Actinobacteria Biosynthetic Diversity.</title>
        <authorList>
            <person name="Kalkreuter E."/>
            <person name="Kautsar S.A."/>
            <person name="Yang D."/>
            <person name="Bader C.D."/>
            <person name="Teijaro C.N."/>
            <person name="Fluegel L."/>
            <person name="Davis C.M."/>
            <person name="Simpson J.R."/>
            <person name="Lauterbach L."/>
            <person name="Steele A.D."/>
            <person name="Gui C."/>
            <person name="Meng S."/>
            <person name="Li G."/>
            <person name="Viehrig K."/>
            <person name="Ye F."/>
            <person name="Su P."/>
            <person name="Kiefer A.F."/>
            <person name="Nichols A."/>
            <person name="Cepeda A.J."/>
            <person name="Yan W."/>
            <person name="Fan B."/>
            <person name="Jiang Y."/>
            <person name="Adhikari A."/>
            <person name="Zheng C.-J."/>
            <person name="Schuster L."/>
            <person name="Cowan T.M."/>
            <person name="Smanski M.J."/>
            <person name="Chevrette M.G."/>
            <person name="De Carvalho L.P.S."/>
            <person name="Shen B."/>
        </authorList>
    </citation>
    <scope>NUCLEOTIDE SEQUENCE [LARGE SCALE GENOMIC DNA]</scope>
    <source>
        <strain evidence="3 4">NPDC019434</strain>
    </source>
</reference>
<feature type="compositionally biased region" description="Basic and acidic residues" evidence="1">
    <location>
        <begin position="1"/>
        <end position="10"/>
    </location>
</feature>
<gene>
    <name evidence="3" type="ORF">ABZ507_24755</name>
</gene>
<keyword evidence="4" id="KW-1185">Reference proteome</keyword>
<dbReference type="SUPFAM" id="SSF88659">
    <property type="entry name" value="Sigma3 and sigma4 domains of RNA polymerase sigma factors"/>
    <property type="match status" value="1"/>
</dbReference>
<dbReference type="RefSeq" id="WP_357804921.1">
    <property type="nucleotide sequence ID" value="NZ_JBEYBM010000009.1"/>
</dbReference>
<comment type="caution">
    <text evidence="3">The sequence shown here is derived from an EMBL/GenBank/DDBJ whole genome shotgun (WGS) entry which is preliminary data.</text>
</comment>
<dbReference type="Pfam" id="PF04545">
    <property type="entry name" value="Sigma70_r4"/>
    <property type="match status" value="1"/>
</dbReference>
<feature type="region of interest" description="Disordered" evidence="1">
    <location>
        <begin position="1"/>
        <end position="36"/>
    </location>
</feature>
<feature type="domain" description="RNA polymerase sigma-70 region 4" evidence="2">
    <location>
        <begin position="53"/>
        <end position="90"/>
    </location>
</feature>
<evidence type="ECO:0000256" key="1">
    <source>
        <dbReference type="SAM" id="MobiDB-lite"/>
    </source>
</evidence>
<organism evidence="3 4">
    <name type="scientific">Nocardia niwae</name>
    <dbReference type="NCBI Taxonomy" id="626084"/>
    <lineage>
        <taxon>Bacteria</taxon>
        <taxon>Bacillati</taxon>
        <taxon>Actinomycetota</taxon>
        <taxon>Actinomycetes</taxon>
        <taxon>Mycobacteriales</taxon>
        <taxon>Nocardiaceae</taxon>
        <taxon>Nocardia</taxon>
    </lineage>
</organism>
<evidence type="ECO:0000259" key="2">
    <source>
        <dbReference type="Pfam" id="PF04545"/>
    </source>
</evidence>
<dbReference type="InterPro" id="IPR007630">
    <property type="entry name" value="RNA_pol_sigma70_r4"/>
</dbReference>
<evidence type="ECO:0000313" key="4">
    <source>
        <dbReference type="Proteomes" id="UP001550535"/>
    </source>
</evidence>
<dbReference type="Proteomes" id="UP001550535">
    <property type="component" value="Unassembled WGS sequence"/>
</dbReference>
<sequence>MTKLDERTSEDTTAEPSLPPGADDLDRLRNTDDPVQRARSAGELITAYQVRIAELGAIRQEAIEEAHERGLSFAEISQQLGLTPGRISQIRRPRH</sequence>
<accession>A0ABV2XGK0</accession>
<dbReference type="InterPro" id="IPR013324">
    <property type="entry name" value="RNA_pol_sigma_r3/r4-like"/>
</dbReference>
<evidence type="ECO:0000313" key="3">
    <source>
        <dbReference type="EMBL" id="MEU2125025.1"/>
    </source>
</evidence>
<proteinExistence type="predicted"/>
<dbReference type="EMBL" id="JBEYBR010000073">
    <property type="protein sequence ID" value="MEU2125025.1"/>
    <property type="molecule type" value="Genomic_DNA"/>
</dbReference>
<name>A0ABV2XGK0_9NOCA</name>
<protein>
    <submittedName>
        <fullName evidence="3">Sigma factor-like helix-turn-helix DNA-binding protein</fullName>
    </submittedName>
</protein>
<feature type="compositionally biased region" description="Basic and acidic residues" evidence="1">
    <location>
        <begin position="24"/>
        <end position="36"/>
    </location>
</feature>